<evidence type="ECO:0000313" key="2">
    <source>
        <dbReference type="Proteomes" id="UP000515679"/>
    </source>
</evidence>
<name>A0A7G5BSC6_9BACL</name>
<gene>
    <name evidence="1" type="ORF">FPL14_00535</name>
</gene>
<dbReference type="KEGG" id="cchl:FPL14_00535"/>
<proteinExistence type="predicted"/>
<dbReference type="EMBL" id="CP041969">
    <property type="protein sequence ID" value="QMV39860.1"/>
    <property type="molecule type" value="Genomic_DNA"/>
</dbReference>
<evidence type="ECO:0000313" key="1">
    <source>
        <dbReference type="EMBL" id="QMV39860.1"/>
    </source>
</evidence>
<reference evidence="1 2" key="1">
    <citation type="submission" date="2019-07" db="EMBL/GenBank/DDBJ databases">
        <authorList>
            <person name="Kim J.K."/>
            <person name="Cheong H.-M."/>
            <person name="Choi Y."/>
            <person name="Hwang K.J."/>
            <person name="Lee S."/>
            <person name="Choi C."/>
        </authorList>
    </citation>
    <scope>NUCLEOTIDE SEQUENCE [LARGE SCALE GENOMIC DNA]</scope>
    <source>
        <strain evidence="1 2">KS 22</strain>
    </source>
</reference>
<accession>A0A7G5BSC6</accession>
<dbReference type="RefSeq" id="WP_182301192.1">
    <property type="nucleotide sequence ID" value="NZ_CP041969.1"/>
</dbReference>
<dbReference type="Proteomes" id="UP000515679">
    <property type="component" value="Chromosome"/>
</dbReference>
<organism evidence="1 2">
    <name type="scientific">Cohnella cholangitidis</name>
    <dbReference type="NCBI Taxonomy" id="2598458"/>
    <lineage>
        <taxon>Bacteria</taxon>
        <taxon>Bacillati</taxon>
        <taxon>Bacillota</taxon>
        <taxon>Bacilli</taxon>
        <taxon>Bacillales</taxon>
        <taxon>Paenibacillaceae</taxon>
        <taxon>Cohnella</taxon>
    </lineage>
</organism>
<dbReference type="AlphaFoldDB" id="A0A7G5BSC6"/>
<keyword evidence="2" id="KW-1185">Reference proteome</keyword>
<sequence length="159" mass="17263">MNNPNEDATNHILEKQLGKIGAASSRIGSVFTGNSIGASLAGRLGAEWAAKKLRTIDYKSTLLYERDAKTAIQHAYQLLSRMGKMIDASDHSDNPLLSALIGSGFGNMNPTIIGLEFIPVDSHSTEIHLYASAKEGLIKQKSAEKAVTRMMNLLRQQHA</sequence>
<protein>
    <submittedName>
        <fullName evidence="1">Uncharacterized protein</fullName>
    </submittedName>
</protein>